<gene>
    <name evidence="1" type="ORF">F9C07_12209</name>
</gene>
<evidence type="ECO:0000313" key="2">
    <source>
        <dbReference type="Proteomes" id="UP000596276"/>
    </source>
</evidence>
<name>A0A7U2MYJ7_ASPFN</name>
<sequence length="72" mass="8202">MPVNAAGEWWASVSHTPRFLNWGLFIMTKIFSADSTNTDQLKCTSRSSTPEKEALWWTMLCLCHSNPKLLSK</sequence>
<organism evidence="1 2">
    <name type="scientific">Aspergillus flavus (strain ATCC 200026 / FGSC A1120 / IAM 13836 / NRRL 3357 / JCM 12722 / SRRC 167)</name>
    <dbReference type="NCBI Taxonomy" id="332952"/>
    <lineage>
        <taxon>Eukaryota</taxon>
        <taxon>Fungi</taxon>
        <taxon>Dikarya</taxon>
        <taxon>Ascomycota</taxon>
        <taxon>Pezizomycotina</taxon>
        <taxon>Eurotiomycetes</taxon>
        <taxon>Eurotiomycetidae</taxon>
        <taxon>Eurotiales</taxon>
        <taxon>Aspergillaceae</taxon>
        <taxon>Aspergillus</taxon>
        <taxon>Aspergillus subgen. Circumdati</taxon>
    </lineage>
</organism>
<reference evidence="2" key="1">
    <citation type="journal article" date="2021" name="G3 (Bethesda)">
        <title>Chromosome assembled and annotated genome sequence of Aspergillus flavus NRRL 3357.</title>
        <authorList>
            <person name="Skerker J.M."/>
            <person name="Pianalto K.M."/>
            <person name="Mondo S.J."/>
            <person name="Yang K."/>
            <person name="Arkin A.P."/>
            <person name="Keller N.P."/>
            <person name="Grigoriev I.V."/>
            <person name="Louise Glass N.L."/>
        </authorList>
    </citation>
    <scope>NUCLEOTIDE SEQUENCE [LARGE SCALE GENOMIC DNA]</scope>
    <source>
        <strain evidence="2">ATCC 200026 / FGSC A1120 / IAM 13836 / NRRL 3357 / JCM 12722 / SRRC 167</strain>
    </source>
</reference>
<dbReference type="AlphaFoldDB" id="A0A7U2MYJ7"/>
<proteinExistence type="predicted"/>
<protein>
    <submittedName>
        <fullName evidence="1">Uncharacterized protein</fullName>
    </submittedName>
</protein>
<dbReference type="VEuPathDB" id="FungiDB:F9C07_12209"/>
<evidence type="ECO:0000313" key="1">
    <source>
        <dbReference type="EMBL" id="QRD92229.1"/>
    </source>
</evidence>
<accession>A0A7U2MYJ7</accession>
<dbReference type="EMBL" id="CP044616">
    <property type="protein sequence ID" value="QRD92229.1"/>
    <property type="molecule type" value="Genomic_DNA"/>
</dbReference>
<keyword evidence="2" id="KW-1185">Reference proteome</keyword>
<dbReference type="Proteomes" id="UP000596276">
    <property type="component" value="Chromosome 8"/>
</dbReference>